<protein>
    <submittedName>
        <fullName evidence="1">Uncharacterized protein</fullName>
    </submittedName>
</protein>
<reference evidence="1" key="1">
    <citation type="submission" date="2016-12" db="EMBL/GenBank/DDBJ databases">
        <authorList>
            <person name="Moulin L."/>
        </authorList>
    </citation>
    <scope>NUCLEOTIDE SEQUENCE [LARGE SCALE GENOMIC DNA]</scope>
    <source>
        <strain evidence="1">STM 7183</strain>
    </source>
</reference>
<dbReference type="EMBL" id="CYGY02000023">
    <property type="protein sequence ID" value="SIT39870.1"/>
    <property type="molecule type" value="Genomic_DNA"/>
</dbReference>
<name>A0A1N7RXM3_9BURK</name>
<dbReference type="AlphaFoldDB" id="A0A1N7RXM3"/>
<proteinExistence type="predicted"/>
<evidence type="ECO:0000313" key="2">
    <source>
        <dbReference type="Proteomes" id="UP000195569"/>
    </source>
</evidence>
<evidence type="ECO:0000313" key="1">
    <source>
        <dbReference type="EMBL" id="SIT39870.1"/>
    </source>
</evidence>
<accession>A0A1N7RXM3</accession>
<gene>
    <name evidence="1" type="ORF">BN2476_230267</name>
</gene>
<comment type="caution">
    <text evidence="1">The sequence shown here is derived from an EMBL/GenBank/DDBJ whole genome shotgun (WGS) entry which is preliminary data.</text>
</comment>
<organism evidence="1 2">
    <name type="scientific">Paraburkholderia piptadeniae</name>
    <dbReference type="NCBI Taxonomy" id="1701573"/>
    <lineage>
        <taxon>Bacteria</taxon>
        <taxon>Pseudomonadati</taxon>
        <taxon>Pseudomonadota</taxon>
        <taxon>Betaproteobacteria</taxon>
        <taxon>Burkholderiales</taxon>
        <taxon>Burkholderiaceae</taxon>
        <taxon>Paraburkholderia</taxon>
    </lineage>
</organism>
<sequence>MVETSTMLRWLIALLLLANILAFVTMRGLFGPSPAAGPREPNHLGRQVRPDQLRVYPVSAADATDLAVVGGPAPITPVAASALNQ</sequence>
<dbReference type="Proteomes" id="UP000195569">
    <property type="component" value="Unassembled WGS sequence"/>
</dbReference>
<keyword evidence="2" id="KW-1185">Reference proteome</keyword>